<proteinExistence type="predicted"/>
<organism evidence="1 2">
    <name type="scientific">Desmophyllum pertusum</name>
    <dbReference type="NCBI Taxonomy" id="174260"/>
    <lineage>
        <taxon>Eukaryota</taxon>
        <taxon>Metazoa</taxon>
        <taxon>Cnidaria</taxon>
        <taxon>Anthozoa</taxon>
        <taxon>Hexacorallia</taxon>
        <taxon>Scleractinia</taxon>
        <taxon>Caryophylliina</taxon>
        <taxon>Caryophylliidae</taxon>
        <taxon>Desmophyllum</taxon>
    </lineage>
</organism>
<dbReference type="Proteomes" id="UP001163046">
    <property type="component" value="Unassembled WGS sequence"/>
</dbReference>
<comment type="caution">
    <text evidence="1">The sequence shown here is derived from an EMBL/GenBank/DDBJ whole genome shotgun (WGS) entry which is preliminary data.</text>
</comment>
<reference evidence="1" key="1">
    <citation type="submission" date="2023-01" db="EMBL/GenBank/DDBJ databases">
        <title>Genome assembly of the deep-sea coral Lophelia pertusa.</title>
        <authorList>
            <person name="Herrera S."/>
            <person name="Cordes E."/>
        </authorList>
    </citation>
    <scope>NUCLEOTIDE SEQUENCE</scope>
    <source>
        <strain evidence="1">USNM1676648</strain>
        <tissue evidence="1">Polyp</tissue>
    </source>
</reference>
<accession>A0A9X0CP64</accession>
<evidence type="ECO:0000313" key="2">
    <source>
        <dbReference type="Proteomes" id="UP001163046"/>
    </source>
</evidence>
<keyword evidence="2" id="KW-1185">Reference proteome</keyword>
<evidence type="ECO:0000313" key="1">
    <source>
        <dbReference type="EMBL" id="KAJ7370271.1"/>
    </source>
</evidence>
<sequence>MNLNLVQHQKLTKSDLPTILATVNTSRLEEKNCRSWTKDVDIPDLPALKLKIESDEGFITVRGVSYLMTKSLKAALLHIIDDLVAELQNPADERRKVLIYYGIPAIGKSVTARVLEFYLGLVYGVTWFGSFCHEMNAADTEATVNAMIKPPLSAPNVHVPDPIDAEVLIFDQVNCDIISATALLSVCRGREFPIIMFTSGHFVSSSDWIKCPNKVKVETIHMTLTVEEGVTLTQLSEETVTQLMKVSPSCGALLHMSVAEDTTTEEKEEQGMVDYTDSALSQIVPIVWYRCYCLIRLHSFEEAKQLKAFRTTIQDMQHFQSFMQDKSFNAIWKQIFPFDMKDETPEDQLAFKFFPFADTGFEIAPGEQLRFFTFCKEQDRGDKAMLENARAVFEASTGTLKGLCFELIVRLYCRINQCGLRPTEMYADKFQGVQICEAFDCKRLVDQLFCKDDCPKAPCHDVNIWFSLDVSGKQKFPGYDFVLVSGRSDHEQKSFSLGLMYLIQLTVSLSSKTLDKKSIMVREYNKLMSELSRQKCIKGGMSDWMKVACYICLPYAKSQTLLTVPLQLKPEHKEELRPITKNPRETLRADVIYTDLAIIKALKS</sequence>
<dbReference type="AlphaFoldDB" id="A0A9X0CP64"/>
<gene>
    <name evidence="1" type="ORF">OS493_033351</name>
</gene>
<dbReference type="EMBL" id="MU826869">
    <property type="protein sequence ID" value="KAJ7370271.1"/>
    <property type="molecule type" value="Genomic_DNA"/>
</dbReference>
<protein>
    <submittedName>
        <fullName evidence="1">Uncharacterized protein</fullName>
    </submittedName>
</protein>
<name>A0A9X0CP64_9CNID</name>